<keyword evidence="2" id="KW-0808">Transferase</keyword>
<keyword evidence="2" id="KW-0548">Nucleotidyltransferase</keyword>
<dbReference type="Gene3D" id="3.30.420.10">
    <property type="entry name" value="Ribonuclease H-like superfamily/Ribonuclease H"/>
    <property type="match status" value="1"/>
</dbReference>
<dbReference type="CDD" id="cd09274">
    <property type="entry name" value="RNase_HI_RT_Ty3"/>
    <property type="match status" value="1"/>
</dbReference>
<dbReference type="PROSITE" id="PS50994">
    <property type="entry name" value="INTEGRASE"/>
    <property type="match status" value="1"/>
</dbReference>
<dbReference type="OrthoDB" id="6628266at2759"/>
<keyword evidence="4" id="KW-0378">Hydrolase</keyword>
<dbReference type="Gene3D" id="1.10.340.70">
    <property type="match status" value="1"/>
</dbReference>
<dbReference type="SUPFAM" id="SSF53098">
    <property type="entry name" value="Ribonuclease H-like"/>
    <property type="match status" value="1"/>
</dbReference>
<dbReference type="FunFam" id="3.30.420.10:FF:000032">
    <property type="entry name" value="Retrovirus-related Pol polyprotein from transposon 297-like Protein"/>
    <property type="match status" value="1"/>
</dbReference>
<organism evidence="9 10">
    <name type="scientific">Nesidiocoris tenuis</name>
    <dbReference type="NCBI Taxonomy" id="355587"/>
    <lineage>
        <taxon>Eukaryota</taxon>
        <taxon>Metazoa</taxon>
        <taxon>Ecdysozoa</taxon>
        <taxon>Arthropoda</taxon>
        <taxon>Hexapoda</taxon>
        <taxon>Insecta</taxon>
        <taxon>Pterygota</taxon>
        <taxon>Neoptera</taxon>
        <taxon>Paraneoptera</taxon>
        <taxon>Hemiptera</taxon>
        <taxon>Heteroptera</taxon>
        <taxon>Panheteroptera</taxon>
        <taxon>Cimicomorpha</taxon>
        <taxon>Miridae</taxon>
        <taxon>Dicyphina</taxon>
        <taxon>Nesidiocoris</taxon>
    </lineage>
</organism>
<dbReference type="InterPro" id="IPR041588">
    <property type="entry name" value="Integrase_H2C2"/>
</dbReference>
<reference evidence="9 10" key="1">
    <citation type="submission" date="2020-02" db="EMBL/GenBank/DDBJ databases">
        <authorList>
            <person name="Ferguson B K."/>
        </authorList>
    </citation>
    <scope>NUCLEOTIDE SEQUENCE [LARGE SCALE GENOMIC DNA]</scope>
</reference>
<evidence type="ECO:0000259" key="8">
    <source>
        <dbReference type="PROSITE" id="PS50994"/>
    </source>
</evidence>
<feature type="region of interest" description="Disordered" evidence="7">
    <location>
        <begin position="863"/>
        <end position="886"/>
    </location>
</feature>
<keyword evidence="3" id="KW-0540">Nuclease</keyword>
<keyword evidence="6" id="KW-0511">Multifunctional enzyme</keyword>
<dbReference type="InterPro" id="IPR043502">
    <property type="entry name" value="DNA/RNA_pol_sf"/>
</dbReference>
<dbReference type="InterPro" id="IPR036397">
    <property type="entry name" value="RNaseH_sf"/>
</dbReference>
<evidence type="ECO:0000313" key="10">
    <source>
        <dbReference type="Proteomes" id="UP000479000"/>
    </source>
</evidence>
<dbReference type="PANTHER" id="PTHR37984:SF5">
    <property type="entry name" value="PROTEIN NYNRIN-LIKE"/>
    <property type="match status" value="1"/>
</dbReference>
<keyword evidence="4" id="KW-0255">Endonuclease</keyword>
<dbReference type="PANTHER" id="PTHR37984">
    <property type="entry name" value="PROTEIN CBG26694"/>
    <property type="match status" value="1"/>
</dbReference>
<keyword evidence="10" id="KW-1185">Reference proteome</keyword>
<dbReference type="InterPro" id="IPR012337">
    <property type="entry name" value="RNaseH-like_sf"/>
</dbReference>
<dbReference type="GO" id="GO:0015074">
    <property type="term" value="P:DNA integration"/>
    <property type="evidence" value="ECO:0007669"/>
    <property type="project" value="InterPro"/>
</dbReference>
<evidence type="ECO:0000256" key="5">
    <source>
        <dbReference type="ARBA" id="ARBA00022918"/>
    </source>
</evidence>
<dbReference type="GO" id="GO:0003676">
    <property type="term" value="F:nucleic acid binding"/>
    <property type="evidence" value="ECO:0007669"/>
    <property type="project" value="InterPro"/>
</dbReference>
<feature type="domain" description="Integrase catalytic" evidence="8">
    <location>
        <begin position="596"/>
        <end position="763"/>
    </location>
</feature>
<dbReference type="Pfam" id="PF17919">
    <property type="entry name" value="RT_RNaseH_2"/>
    <property type="match status" value="1"/>
</dbReference>
<gene>
    <name evidence="9" type="ORF">NTEN_LOCUS14504</name>
</gene>
<protein>
    <recommendedName>
        <fullName evidence="1">RNA-directed DNA polymerase</fullName>
        <ecNumber evidence="1">2.7.7.49</ecNumber>
    </recommendedName>
</protein>
<dbReference type="Proteomes" id="UP000479000">
    <property type="component" value="Unassembled WGS sequence"/>
</dbReference>
<feature type="compositionally biased region" description="Polar residues" evidence="7">
    <location>
        <begin position="869"/>
        <end position="882"/>
    </location>
</feature>
<sequence>MKIPEVLDRCVSSSSVEGDEKLNFTGGGYCPTETQPLAQLSIGTGHNVGHALSDCWVFEVGLTQEFDLETPIKFIEFNADATSTNHFLIPTINNRIFFILTKKVSCCGNILWFEKCNTSEYAAGGHRPTRSDAAKHYAIRKSQSKVLLFGILQCFRQLQVIFHTVWRRRVKILILSPPIGDHWRGSNSRRNVHCSHHSDILEVQTSPRDLPKSQTVIAKDTGTTTSPSIERHVMKPLVQKLTRSVSVPSIALRSSDGMEEVLDTPLVDIGANKRKDDALSSIIVSALNYYRRFLPHAARTQIPLQKLLNTKFKKEDSTIEWTPELVKAYEGCVSGLASATMLAHPHPTSSIVLVVDASDFAIGAVLQQARGNAFEPLAFFSKKLNETERRYSTYDRELLAIYSAVQHFRHLIEGRPVTIYSDHRPLVFAFRQNPEKATPRQFRHLDFISQYTTDIRHISGSENVVADYFSRLEAISTFDFADVAKEQRTDESLHQILTNPSKFSLKLSNIRVPGLGISLYCDDSQRPFIPQVLRKQVFHLIHDNSHPSPRRSARLIKDRFVWPFVEKDVRLWAKTCLHCQRAKVGRHTRAPLTQFPTDLPRLRHVHLDIVGPLPQCQGQRYIVTMIDRVTSWAEAAPIPDITAETVSRAFVSTWIPRFGVPASLTTDRGRQFESDLFRSLNHTLGIRHFRTTAYHPQANGKIERWHRSLKAALKCHSSREWIDALPVVLLGLHSVIPEDGYSPAELLYGQTLRLPGDLFLETSHGPTDLANFVQQLRQTCDKVRPSLACKPDARKFFIHPSLETASHVFVRVDSVKKPLQSPFDGPFRVLKRNSKFFTLDINGRTDTVSIDRLKPAFLLQEFPVPPAQSSPSTNGDPSSPKITRSGRVVRLPVRFGD</sequence>
<proteinExistence type="predicted"/>
<evidence type="ECO:0000256" key="6">
    <source>
        <dbReference type="ARBA" id="ARBA00023268"/>
    </source>
</evidence>
<evidence type="ECO:0000313" key="9">
    <source>
        <dbReference type="EMBL" id="CAB0009351.1"/>
    </source>
</evidence>
<dbReference type="EC" id="2.7.7.49" evidence="1"/>
<evidence type="ECO:0000256" key="1">
    <source>
        <dbReference type="ARBA" id="ARBA00012493"/>
    </source>
</evidence>
<dbReference type="Pfam" id="PF17921">
    <property type="entry name" value="Integrase_H2C2"/>
    <property type="match status" value="1"/>
</dbReference>
<dbReference type="GO" id="GO:0004519">
    <property type="term" value="F:endonuclease activity"/>
    <property type="evidence" value="ECO:0007669"/>
    <property type="project" value="UniProtKB-KW"/>
</dbReference>
<dbReference type="InterPro" id="IPR050951">
    <property type="entry name" value="Retrovirus_Pol_polyprotein"/>
</dbReference>
<keyword evidence="5" id="KW-0695">RNA-directed DNA polymerase</keyword>
<name>A0A6H5GXG4_9HEMI</name>
<evidence type="ECO:0000256" key="7">
    <source>
        <dbReference type="SAM" id="MobiDB-lite"/>
    </source>
</evidence>
<dbReference type="FunFam" id="3.10.20.370:FF:000001">
    <property type="entry name" value="Retrovirus-related Pol polyprotein from transposon 17.6-like protein"/>
    <property type="match status" value="1"/>
</dbReference>
<dbReference type="Pfam" id="PF00665">
    <property type="entry name" value="rve"/>
    <property type="match status" value="1"/>
</dbReference>
<dbReference type="SUPFAM" id="SSF56672">
    <property type="entry name" value="DNA/RNA polymerases"/>
    <property type="match status" value="1"/>
</dbReference>
<dbReference type="Gene3D" id="3.10.20.370">
    <property type="match status" value="1"/>
</dbReference>
<evidence type="ECO:0000256" key="4">
    <source>
        <dbReference type="ARBA" id="ARBA00022759"/>
    </source>
</evidence>
<dbReference type="GO" id="GO:0003964">
    <property type="term" value="F:RNA-directed DNA polymerase activity"/>
    <property type="evidence" value="ECO:0007669"/>
    <property type="project" value="UniProtKB-KW"/>
</dbReference>
<accession>A0A6H5GXG4</accession>
<dbReference type="GO" id="GO:0042575">
    <property type="term" value="C:DNA polymerase complex"/>
    <property type="evidence" value="ECO:0007669"/>
    <property type="project" value="UniProtKB-ARBA"/>
</dbReference>
<dbReference type="InterPro" id="IPR001584">
    <property type="entry name" value="Integrase_cat-core"/>
</dbReference>
<dbReference type="EMBL" id="CADCXU010021714">
    <property type="protein sequence ID" value="CAB0009351.1"/>
    <property type="molecule type" value="Genomic_DNA"/>
</dbReference>
<evidence type="ECO:0000256" key="3">
    <source>
        <dbReference type="ARBA" id="ARBA00022722"/>
    </source>
</evidence>
<evidence type="ECO:0000256" key="2">
    <source>
        <dbReference type="ARBA" id="ARBA00022695"/>
    </source>
</evidence>
<dbReference type="InterPro" id="IPR041577">
    <property type="entry name" value="RT_RNaseH_2"/>
</dbReference>
<dbReference type="AlphaFoldDB" id="A0A6H5GXG4"/>